<dbReference type="KEGG" id="ehn:H9Q80_01425"/>
<evidence type="ECO:0000256" key="5">
    <source>
        <dbReference type="ARBA" id="ARBA00022777"/>
    </source>
</evidence>
<accession>A0A7G9GPB3</accession>
<organism evidence="10 11">
    <name type="scientific">[Eubacterium] hominis</name>
    <dbReference type="NCBI Taxonomy" id="2764325"/>
    <lineage>
        <taxon>Bacteria</taxon>
        <taxon>Bacillati</taxon>
        <taxon>Bacillota</taxon>
        <taxon>Erysipelotrichia</taxon>
        <taxon>Erysipelotrichales</taxon>
        <taxon>Erysipelotrichaceae</taxon>
        <taxon>Amedibacillus</taxon>
    </lineage>
</organism>
<dbReference type="PANTHER" id="PTHR32309:SF13">
    <property type="entry name" value="FERRIC ENTEROBACTIN TRANSPORT PROTEIN FEPE"/>
    <property type="match status" value="1"/>
</dbReference>
<name>A0A7G9GPB3_9FIRM</name>
<keyword evidence="6" id="KW-0067">ATP-binding</keyword>
<dbReference type="Proteomes" id="UP000515856">
    <property type="component" value="Chromosome"/>
</dbReference>
<dbReference type="CDD" id="cd05387">
    <property type="entry name" value="BY-kinase"/>
    <property type="match status" value="1"/>
</dbReference>
<gene>
    <name evidence="10" type="ORF">H9Q80_01425</name>
</gene>
<proteinExistence type="inferred from homology"/>
<dbReference type="NCBIfam" id="TIGR01007">
    <property type="entry name" value="eps_fam"/>
    <property type="match status" value="1"/>
</dbReference>
<dbReference type="InterPro" id="IPR025669">
    <property type="entry name" value="AAA_dom"/>
</dbReference>
<evidence type="ECO:0000256" key="2">
    <source>
        <dbReference type="ARBA" id="ARBA00011903"/>
    </source>
</evidence>
<dbReference type="InterPro" id="IPR005702">
    <property type="entry name" value="Wzc-like_C"/>
</dbReference>
<evidence type="ECO:0000313" key="10">
    <source>
        <dbReference type="EMBL" id="QNM12645.1"/>
    </source>
</evidence>
<reference evidence="10 11" key="1">
    <citation type="submission" date="2020-08" db="EMBL/GenBank/DDBJ databases">
        <authorList>
            <person name="Liu C."/>
            <person name="Sun Q."/>
        </authorList>
    </citation>
    <scope>NUCLEOTIDE SEQUENCE [LARGE SCALE GENOMIC DNA]</scope>
    <source>
        <strain evidence="10 11">NSJ-61</strain>
    </source>
</reference>
<keyword evidence="11" id="KW-1185">Reference proteome</keyword>
<sequence>MVLKNNDTITLSIPELAPAVKESFMALRTNLLFMKDTKMIAITSSLANEGKSVTSFHLALSFANAGKKTLLIDGDLRRSRLCKYLGIGKEYPGLSEFLSQQHEEKVFSTSIENLSLMLSGKCPPNPSELLIQDNFPAMMEKLREQYDYVFIDTPPVCSATDATIIARAVDGVLLVVRSDYVKRKVIEKSKRIITRNEGRVIGVALNRLDQHHAGYYGYYEDKDK</sequence>
<evidence type="ECO:0000313" key="11">
    <source>
        <dbReference type="Proteomes" id="UP000515856"/>
    </source>
</evidence>
<comment type="catalytic activity">
    <reaction evidence="8">
        <text>L-tyrosyl-[protein] + ATP = O-phospho-L-tyrosyl-[protein] + ADP + H(+)</text>
        <dbReference type="Rhea" id="RHEA:10596"/>
        <dbReference type="Rhea" id="RHEA-COMP:10136"/>
        <dbReference type="Rhea" id="RHEA-COMP:20101"/>
        <dbReference type="ChEBI" id="CHEBI:15378"/>
        <dbReference type="ChEBI" id="CHEBI:30616"/>
        <dbReference type="ChEBI" id="CHEBI:46858"/>
        <dbReference type="ChEBI" id="CHEBI:61978"/>
        <dbReference type="ChEBI" id="CHEBI:456216"/>
        <dbReference type="EC" id="2.7.10.2"/>
    </reaction>
</comment>
<evidence type="ECO:0000259" key="9">
    <source>
        <dbReference type="Pfam" id="PF13614"/>
    </source>
</evidence>
<dbReference type="GO" id="GO:0005886">
    <property type="term" value="C:plasma membrane"/>
    <property type="evidence" value="ECO:0007669"/>
    <property type="project" value="TreeGrafter"/>
</dbReference>
<dbReference type="AlphaFoldDB" id="A0A7G9GPB3"/>
<evidence type="ECO:0000256" key="4">
    <source>
        <dbReference type="ARBA" id="ARBA00022741"/>
    </source>
</evidence>
<comment type="similarity">
    <text evidence="1">Belongs to the CpsD/CapB family.</text>
</comment>
<dbReference type="InterPro" id="IPR050445">
    <property type="entry name" value="Bact_polysacc_biosynth/exp"/>
</dbReference>
<feature type="domain" description="AAA" evidence="9">
    <location>
        <begin position="38"/>
        <end position="180"/>
    </location>
</feature>
<dbReference type="Gene3D" id="3.40.50.300">
    <property type="entry name" value="P-loop containing nucleotide triphosphate hydrolases"/>
    <property type="match status" value="1"/>
</dbReference>
<dbReference type="GO" id="GO:0005524">
    <property type="term" value="F:ATP binding"/>
    <property type="evidence" value="ECO:0007669"/>
    <property type="project" value="UniProtKB-KW"/>
</dbReference>
<protein>
    <recommendedName>
        <fullName evidence="2">non-specific protein-tyrosine kinase</fullName>
        <ecNumber evidence="2">2.7.10.2</ecNumber>
    </recommendedName>
</protein>
<evidence type="ECO:0000256" key="1">
    <source>
        <dbReference type="ARBA" id="ARBA00007316"/>
    </source>
</evidence>
<dbReference type="EMBL" id="CP060636">
    <property type="protein sequence ID" value="QNM12645.1"/>
    <property type="molecule type" value="Genomic_DNA"/>
</dbReference>
<dbReference type="EC" id="2.7.10.2" evidence="2"/>
<dbReference type="PANTHER" id="PTHR32309">
    <property type="entry name" value="TYROSINE-PROTEIN KINASE"/>
    <property type="match status" value="1"/>
</dbReference>
<dbReference type="Pfam" id="PF13614">
    <property type="entry name" value="AAA_31"/>
    <property type="match status" value="1"/>
</dbReference>
<keyword evidence="4" id="KW-0547">Nucleotide-binding</keyword>
<evidence type="ECO:0000256" key="6">
    <source>
        <dbReference type="ARBA" id="ARBA00022840"/>
    </source>
</evidence>
<keyword evidence="7" id="KW-0829">Tyrosine-protein kinase</keyword>
<dbReference type="GO" id="GO:0004715">
    <property type="term" value="F:non-membrane spanning protein tyrosine kinase activity"/>
    <property type="evidence" value="ECO:0007669"/>
    <property type="project" value="UniProtKB-EC"/>
</dbReference>
<dbReference type="InterPro" id="IPR027417">
    <property type="entry name" value="P-loop_NTPase"/>
</dbReference>
<keyword evidence="3" id="KW-0808">Transferase</keyword>
<keyword evidence="5 10" id="KW-0418">Kinase</keyword>
<dbReference type="RefSeq" id="WP_158552274.1">
    <property type="nucleotide sequence ID" value="NZ_CP060636.1"/>
</dbReference>
<evidence type="ECO:0000256" key="3">
    <source>
        <dbReference type="ARBA" id="ARBA00022679"/>
    </source>
</evidence>
<dbReference type="SUPFAM" id="SSF52540">
    <property type="entry name" value="P-loop containing nucleoside triphosphate hydrolases"/>
    <property type="match status" value="1"/>
</dbReference>
<evidence type="ECO:0000256" key="8">
    <source>
        <dbReference type="ARBA" id="ARBA00051245"/>
    </source>
</evidence>
<evidence type="ECO:0000256" key="7">
    <source>
        <dbReference type="ARBA" id="ARBA00023137"/>
    </source>
</evidence>